<organism evidence="6 7">
    <name type="scientific">Gulosibacter faecalis</name>
    <dbReference type="NCBI Taxonomy" id="272240"/>
    <lineage>
        <taxon>Bacteria</taxon>
        <taxon>Bacillati</taxon>
        <taxon>Actinomycetota</taxon>
        <taxon>Actinomycetes</taxon>
        <taxon>Micrococcales</taxon>
        <taxon>Microbacteriaceae</taxon>
        <taxon>Gulosibacter</taxon>
    </lineage>
</organism>
<evidence type="ECO:0000256" key="3">
    <source>
        <dbReference type="ARBA" id="ARBA00022729"/>
    </source>
</evidence>
<dbReference type="PIRSF" id="PIRSF002741">
    <property type="entry name" value="MppA"/>
    <property type="match status" value="1"/>
</dbReference>
<gene>
    <name evidence="6" type="ORF">ACFSW7_03885</name>
</gene>
<dbReference type="SUPFAM" id="SSF53850">
    <property type="entry name" value="Periplasmic binding protein-like II"/>
    <property type="match status" value="1"/>
</dbReference>
<feature type="signal peptide" evidence="4">
    <location>
        <begin position="1"/>
        <end position="27"/>
    </location>
</feature>
<comment type="similarity">
    <text evidence="1">Belongs to the bacterial solute-binding protein 5 family.</text>
</comment>
<keyword evidence="2" id="KW-0813">Transport</keyword>
<evidence type="ECO:0000313" key="7">
    <source>
        <dbReference type="Proteomes" id="UP001597492"/>
    </source>
</evidence>
<dbReference type="InterPro" id="IPR039424">
    <property type="entry name" value="SBP_5"/>
</dbReference>
<comment type="caution">
    <text evidence="6">The sequence shown here is derived from an EMBL/GenBank/DDBJ whole genome shotgun (WGS) entry which is preliminary data.</text>
</comment>
<dbReference type="CDD" id="cd00995">
    <property type="entry name" value="PBP2_NikA_DppA_OppA_like"/>
    <property type="match status" value="1"/>
</dbReference>
<dbReference type="PANTHER" id="PTHR30290:SF9">
    <property type="entry name" value="OLIGOPEPTIDE-BINDING PROTEIN APPA"/>
    <property type="match status" value="1"/>
</dbReference>
<sequence length="537" mass="57014">MRTRTPSIAVGGFAAVALLLTSCSATTTGGTSDGPDADGYVAQVDESVESTGGTLKLQLDYDTAETGGLDPAVAEIARSWSIEGLVYESLVTMGPNFEIQPELAESWEQVDDTTYVFTLRDGATFSNGREVTADDVVGSLERLQELGAVWSAQLGPIDSIDNTSEGDTDEVTISLAEPYTPLLAALANTPAAILPMQELEAGDFDPATEMLGSGPFTMAEHRQDESWTFEANPEWWNADSLGVDGVEIEIAGDDQTRLAALRDGSTHFANFANPDALSLLASTGDVTAVSQEQSDYFYVMLNSVNPDSPFVDDELRSQVNAALDRESIADIALAGAGSPTAVTPANLPGACAADSVPSYSAEVDATALEGQEFTLLIYSGDPSLSAVGQVVKQQLEQVGATVNLETLDYGTYSERVYATQPGDFEMALGWFAGYGDAAMVTSWWNPDTAFFNAGFTQSHDDLNVAIAETQRLPVGDERDAAFAEVCGLVDTYAEMIPLATRPTVIGYRSDQLQASILGGEGYGDFLRGVPEYRLTEG</sequence>
<dbReference type="RefSeq" id="WP_019618063.1">
    <property type="nucleotide sequence ID" value="NZ_JBHUNE010000003.1"/>
</dbReference>
<dbReference type="InterPro" id="IPR030678">
    <property type="entry name" value="Peptide/Ni-bd"/>
</dbReference>
<dbReference type="EMBL" id="JBHUNE010000003">
    <property type="protein sequence ID" value="MFD2757519.1"/>
    <property type="molecule type" value="Genomic_DNA"/>
</dbReference>
<dbReference type="PANTHER" id="PTHR30290">
    <property type="entry name" value="PERIPLASMIC BINDING COMPONENT OF ABC TRANSPORTER"/>
    <property type="match status" value="1"/>
</dbReference>
<feature type="chain" id="PRO_5045851868" evidence="4">
    <location>
        <begin position="28"/>
        <end position="537"/>
    </location>
</feature>
<dbReference type="Proteomes" id="UP001597492">
    <property type="component" value="Unassembled WGS sequence"/>
</dbReference>
<accession>A0ABW5UYL0</accession>
<feature type="domain" description="Solute-binding protein family 5" evidence="5">
    <location>
        <begin position="98"/>
        <end position="448"/>
    </location>
</feature>
<evidence type="ECO:0000259" key="5">
    <source>
        <dbReference type="Pfam" id="PF00496"/>
    </source>
</evidence>
<proteinExistence type="inferred from homology"/>
<keyword evidence="7" id="KW-1185">Reference proteome</keyword>
<dbReference type="Pfam" id="PF00496">
    <property type="entry name" value="SBP_bac_5"/>
    <property type="match status" value="1"/>
</dbReference>
<reference evidence="7" key="1">
    <citation type="journal article" date="2019" name="Int. J. Syst. Evol. Microbiol.">
        <title>The Global Catalogue of Microorganisms (GCM) 10K type strain sequencing project: providing services to taxonomists for standard genome sequencing and annotation.</title>
        <authorList>
            <consortium name="The Broad Institute Genomics Platform"/>
            <consortium name="The Broad Institute Genome Sequencing Center for Infectious Disease"/>
            <person name="Wu L."/>
            <person name="Ma J."/>
        </authorList>
    </citation>
    <scope>NUCLEOTIDE SEQUENCE [LARGE SCALE GENOMIC DNA]</scope>
    <source>
        <strain evidence="7">TISTR 1514</strain>
    </source>
</reference>
<evidence type="ECO:0000313" key="6">
    <source>
        <dbReference type="EMBL" id="MFD2757519.1"/>
    </source>
</evidence>
<dbReference type="InterPro" id="IPR000914">
    <property type="entry name" value="SBP_5_dom"/>
</dbReference>
<name>A0ABW5UYL0_9MICO</name>
<evidence type="ECO:0000256" key="4">
    <source>
        <dbReference type="SAM" id="SignalP"/>
    </source>
</evidence>
<dbReference type="Gene3D" id="3.40.190.10">
    <property type="entry name" value="Periplasmic binding protein-like II"/>
    <property type="match status" value="1"/>
</dbReference>
<evidence type="ECO:0000256" key="2">
    <source>
        <dbReference type="ARBA" id="ARBA00022448"/>
    </source>
</evidence>
<evidence type="ECO:0000256" key="1">
    <source>
        <dbReference type="ARBA" id="ARBA00005695"/>
    </source>
</evidence>
<dbReference type="Gene3D" id="3.10.105.10">
    <property type="entry name" value="Dipeptide-binding Protein, Domain 3"/>
    <property type="match status" value="1"/>
</dbReference>
<keyword evidence="3 4" id="KW-0732">Signal</keyword>
<protein>
    <submittedName>
        <fullName evidence="6">ABC transporter substrate-binding protein</fullName>
    </submittedName>
</protein>
<dbReference type="PROSITE" id="PS51257">
    <property type="entry name" value="PROKAR_LIPOPROTEIN"/>
    <property type="match status" value="1"/>
</dbReference>